<dbReference type="RefSeq" id="WP_123746888.1">
    <property type="nucleotide sequence ID" value="NZ_RJKM01000001.1"/>
</dbReference>
<protein>
    <submittedName>
        <fullName evidence="1">Uncharacterized protein</fullName>
    </submittedName>
</protein>
<evidence type="ECO:0000313" key="2">
    <source>
        <dbReference type="Proteomes" id="UP000268727"/>
    </source>
</evidence>
<name>A0A3N1HHA5_9PSEU</name>
<dbReference type="EMBL" id="RJKM01000001">
    <property type="protein sequence ID" value="ROP41856.1"/>
    <property type="molecule type" value="Genomic_DNA"/>
</dbReference>
<organism evidence="1 2">
    <name type="scientific">Saccharothrix texasensis</name>
    <dbReference type="NCBI Taxonomy" id="103734"/>
    <lineage>
        <taxon>Bacteria</taxon>
        <taxon>Bacillati</taxon>
        <taxon>Actinomycetota</taxon>
        <taxon>Actinomycetes</taxon>
        <taxon>Pseudonocardiales</taxon>
        <taxon>Pseudonocardiaceae</taxon>
        <taxon>Saccharothrix</taxon>
    </lineage>
</organism>
<sequence length="62" mass="6712">MAQTALTIAAMLVLVISTATRIPPALTRFINSLRPLIRAAFALRHEIRKARAELGRNATDAG</sequence>
<dbReference type="Proteomes" id="UP000268727">
    <property type="component" value="Unassembled WGS sequence"/>
</dbReference>
<proteinExistence type="predicted"/>
<comment type="caution">
    <text evidence="1">The sequence shown here is derived from an EMBL/GenBank/DDBJ whole genome shotgun (WGS) entry which is preliminary data.</text>
</comment>
<accession>A0A3N1HHA5</accession>
<dbReference type="AlphaFoldDB" id="A0A3N1HHA5"/>
<gene>
    <name evidence="1" type="ORF">EDD40_7321</name>
</gene>
<keyword evidence="2" id="KW-1185">Reference proteome</keyword>
<reference evidence="1 2" key="1">
    <citation type="submission" date="2018-11" db="EMBL/GenBank/DDBJ databases">
        <title>Sequencing the genomes of 1000 actinobacteria strains.</title>
        <authorList>
            <person name="Klenk H.-P."/>
        </authorList>
    </citation>
    <scope>NUCLEOTIDE SEQUENCE [LARGE SCALE GENOMIC DNA]</scope>
    <source>
        <strain evidence="1 2">DSM 44231</strain>
    </source>
</reference>
<evidence type="ECO:0000313" key="1">
    <source>
        <dbReference type="EMBL" id="ROP41856.1"/>
    </source>
</evidence>